<evidence type="ECO:0000313" key="12">
    <source>
        <dbReference type="EMBL" id="KAK6537287.1"/>
    </source>
</evidence>
<organism evidence="12 13">
    <name type="scientific">Orbilia ellipsospora</name>
    <dbReference type="NCBI Taxonomy" id="2528407"/>
    <lineage>
        <taxon>Eukaryota</taxon>
        <taxon>Fungi</taxon>
        <taxon>Dikarya</taxon>
        <taxon>Ascomycota</taxon>
        <taxon>Pezizomycotina</taxon>
        <taxon>Orbiliomycetes</taxon>
        <taxon>Orbiliales</taxon>
        <taxon>Orbiliaceae</taxon>
        <taxon>Orbilia</taxon>
    </lineage>
</organism>
<comment type="similarity">
    <text evidence="10">Belongs to the DHHC palmitoyltransferase family.</text>
</comment>
<dbReference type="GO" id="GO:0005783">
    <property type="term" value="C:endoplasmic reticulum"/>
    <property type="evidence" value="ECO:0007669"/>
    <property type="project" value="TreeGrafter"/>
</dbReference>
<evidence type="ECO:0000259" key="11">
    <source>
        <dbReference type="Pfam" id="PF01529"/>
    </source>
</evidence>
<feature type="transmembrane region" description="Helical" evidence="10">
    <location>
        <begin position="7"/>
        <end position="29"/>
    </location>
</feature>
<dbReference type="AlphaFoldDB" id="A0AAV9X5C0"/>
<dbReference type="Pfam" id="PF01529">
    <property type="entry name" value="DHHC"/>
    <property type="match status" value="1"/>
</dbReference>
<feature type="transmembrane region" description="Helical" evidence="10">
    <location>
        <begin position="49"/>
        <end position="70"/>
    </location>
</feature>
<evidence type="ECO:0000256" key="10">
    <source>
        <dbReference type="RuleBase" id="RU079119"/>
    </source>
</evidence>
<dbReference type="EC" id="2.3.1.225" evidence="10"/>
<keyword evidence="5 10" id="KW-0472">Membrane</keyword>
<keyword evidence="2 10" id="KW-0808">Transferase</keyword>
<evidence type="ECO:0000256" key="2">
    <source>
        <dbReference type="ARBA" id="ARBA00022679"/>
    </source>
</evidence>
<keyword evidence="7" id="KW-0449">Lipoprotein</keyword>
<dbReference type="GO" id="GO:0019706">
    <property type="term" value="F:protein-cysteine S-palmitoyltransferase activity"/>
    <property type="evidence" value="ECO:0007669"/>
    <property type="project" value="UniProtKB-EC"/>
</dbReference>
<feature type="transmembrane region" description="Helical" evidence="10">
    <location>
        <begin position="202"/>
        <end position="225"/>
    </location>
</feature>
<dbReference type="PROSITE" id="PS50216">
    <property type="entry name" value="DHHC"/>
    <property type="match status" value="1"/>
</dbReference>
<dbReference type="EMBL" id="JAVHJO010000009">
    <property type="protein sequence ID" value="KAK6537287.1"/>
    <property type="molecule type" value="Genomic_DNA"/>
</dbReference>
<dbReference type="InterPro" id="IPR039859">
    <property type="entry name" value="PFA4/ZDH16/20/ERF2-like"/>
</dbReference>
<keyword evidence="3 10" id="KW-0812">Transmembrane</keyword>
<keyword evidence="4 10" id="KW-1133">Transmembrane helix</keyword>
<dbReference type="GO" id="GO:0016020">
    <property type="term" value="C:membrane"/>
    <property type="evidence" value="ECO:0007669"/>
    <property type="project" value="UniProtKB-SubCell"/>
</dbReference>
<accession>A0AAV9X5C0</accession>
<keyword evidence="8 10" id="KW-0012">Acyltransferase</keyword>
<gene>
    <name evidence="12" type="primary">SWF1</name>
    <name evidence="12" type="ORF">TWF694_011480</name>
</gene>
<dbReference type="PANTHER" id="PTHR22883">
    <property type="entry name" value="ZINC FINGER DHHC DOMAIN CONTAINING PROTEIN"/>
    <property type="match status" value="1"/>
</dbReference>
<dbReference type="Proteomes" id="UP001365542">
    <property type="component" value="Unassembled WGS sequence"/>
</dbReference>
<evidence type="ECO:0000256" key="1">
    <source>
        <dbReference type="ARBA" id="ARBA00004141"/>
    </source>
</evidence>
<evidence type="ECO:0000313" key="13">
    <source>
        <dbReference type="Proteomes" id="UP001365542"/>
    </source>
</evidence>
<comment type="caution">
    <text evidence="12">The sequence shown here is derived from an EMBL/GenBank/DDBJ whole genome shotgun (WGS) entry which is preliminary data.</text>
</comment>
<comment type="catalytic activity">
    <reaction evidence="9 10">
        <text>L-cysteinyl-[protein] + hexadecanoyl-CoA = S-hexadecanoyl-L-cysteinyl-[protein] + CoA</text>
        <dbReference type="Rhea" id="RHEA:36683"/>
        <dbReference type="Rhea" id="RHEA-COMP:10131"/>
        <dbReference type="Rhea" id="RHEA-COMP:11032"/>
        <dbReference type="ChEBI" id="CHEBI:29950"/>
        <dbReference type="ChEBI" id="CHEBI:57287"/>
        <dbReference type="ChEBI" id="CHEBI:57379"/>
        <dbReference type="ChEBI" id="CHEBI:74151"/>
        <dbReference type="EC" id="2.3.1.225"/>
    </reaction>
</comment>
<evidence type="ECO:0000256" key="8">
    <source>
        <dbReference type="ARBA" id="ARBA00023315"/>
    </source>
</evidence>
<comment type="subcellular location">
    <subcellularLocation>
        <location evidence="1">Membrane</location>
        <topology evidence="1">Multi-pass membrane protein</topology>
    </subcellularLocation>
</comment>
<feature type="domain" description="Palmitoyltransferase DHHC" evidence="11">
    <location>
        <begin position="155"/>
        <end position="298"/>
    </location>
</feature>
<evidence type="ECO:0000256" key="5">
    <source>
        <dbReference type="ARBA" id="ARBA00023136"/>
    </source>
</evidence>
<keyword evidence="13" id="KW-1185">Reference proteome</keyword>
<comment type="domain">
    <text evidence="10">The DHHC domain is required for palmitoyltransferase activity.</text>
</comment>
<evidence type="ECO:0000256" key="6">
    <source>
        <dbReference type="ARBA" id="ARBA00023139"/>
    </source>
</evidence>
<evidence type="ECO:0000256" key="9">
    <source>
        <dbReference type="ARBA" id="ARBA00048048"/>
    </source>
</evidence>
<dbReference type="InterPro" id="IPR001594">
    <property type="entry name" value="Palmitoyltrfase_DHHC"/>
</dbReference>
<reference evidence="12 13" key="1">
    <citation type="submission" date="2019-10" db="EMBL/GenBank/DDBJ databases">
        <authorList>
            <person name="Palmer J.M."/>
        </authorList>
    </citation>
    <scope>NUCLEOTIDE SEQUENCE [LARGE SCALE GENOMIC DNA]</scope>
    <source>
        <strain evidence="12 13">TWF694</strain>
    </source>
</reference>
<protein>
    <recommendedName>
        <fullName evidence="10">Palmitoyltransferase</fullName>
        <ecNumber evidence="10">2.3.1.225</ecNumber>
    </recommendedName>
</protein>
<feature type="transmembrane region" description="Helical" evidence="10">
    <location>
        <begin position="107"/>
        <end position="127"/>
    </location>
</feature>
<sequence length="394" mass="45709">MDPGFRDIIVAILTLSFIVFVALFGHVPALRKTPIGWGHAFIWKTLPRLFTRFDIAITGGLMVRSIKGLFNYLMYDKHPLIQLFYLGMVGGGQYLFYLGAWPRLWSTFHQIMVPIVCATPYVTLYLASYSDPGYITRENHHRAMKLYPYDYINFKPGYVCSTCQFEKPARSKHCPICKHCIAKEDHHCVWINNCVGHKNIKYFFAFLMSTNLILAYGFYLSFFMIRQIVKDTLPAGTNFSDLTWGAYANEFFLCLVLDVWLGIVCLLCLMTGLMSVGFTSYHFYLLWAGTTTNETFKWTDWKEDIAAGEVWMARDPTRNPFTGRWSAHTPGPLNALNWPVQNDKVVYRIVSQEEMEYLDKHLVWTRVEDFSELDNVYDIGFKKTLEGVIWDTQF</sequence>
<evidence type="ECO:0000256" key="4">
    <source>
        <dbReference type="ARBA" id="ARBA00022989"/>
    </source>
</evidence>
<name>A0AAV9X5C0_9PEZI</name>
<proteinExistence type="inferred from homology"/>
<evidence type="ECO:0000256" key="3">
    <source>
        <dbReference type="ARBA" id="ARBA00022692"/>
    </source>
</evidence>
<feature type="transmembrane region" description="Helical" evidence="10">
    <location>
        <begin position="82"/>
        <end position="101"/>
    </location>
</feature>
<dbReference type="GO" id="GO:0006612">
    <property type="term" value="P:protein targeting to membrane"/>
    <property type="evidence" value="ECO:0007669"/>
    <property type="project" value="TreeGrafter"/>
</dbReference>
<evidence type="ECO:0000256" key="7">
    <source>
        <dbReference type="ARBA" id="ARBA00023288"/>
    </source>
</evidence>
<keyword evidence="6" id="KW-0564">Palmitate</keyword>
<dbReference type="GO" id="GO:0005794">
    <property type="term" value="C:Golgi apparatus"/>
    <property type="evidence" value="ECO:0007669"/>
    <property type="project" value="TreeGrafter"/>
</dbReference>